<keyword evidence="2" id="KW-1185">Reference proteome</keyword>
<dbReference type="EMBL" id="BTSX01000006">
    <property type="protein sequence ID" value="GMT06031.1"/>
    <property type="molecule type" value="Genomic_DNA"/>
</dbReference>
<organism evidence="1 2">
    <name type="scientific">Pristionchus entomophagus</name>
    <dbReference type="NCBI Taxonomy" id="358040"/>
    <lineage>
        <taxon>Eukaryota</taxon>
        <taxon>Metazoa</taxon>
        <taxon>Ecdysozoa</taxon>
        <taxon>Nematoda</taxon>
        <taxon>Chromadorea</taxon>
        <taxon>Rhabditida</taxon>
        <taxon>Rhabditina</taxon>
        <taxon>Diplogasteromorpha</taxon>
        <taxon>Diplogasteroidea</taxon>
        <taxon>Neodiplogasteridae</taxon>
        <taxon>Pristionchus</taxon>
    </lineage>
</organism>
<sequence>MFENGLNMTGRIVFRGVTRFLHCALETNHPNRESREIVLEYEGDGKRAQNDGYQDLRSCQHLSSSLNRQNTTAAAHDLHGNDAIKVVLRDTVTKYKIRNRLFSAGVFYNIICFYKQTV</sequence>
<dbReference type="AlphaFoldDB" id="A0AAV5UG89"/>
<feature type="non-terminal residue" evidence="1">
    <location>
        <position position="118"/>
    </location>
</feature>
<evidence type="ECO:0000313" key="1">
    <source>
        <dbReference type="EMBL" id="GMT06031.1"/>
    </source>
</evidence>
<reference evidence="1" key="1">
    <citation type="submission" date="2023-10" db="EMBL/GenBank/DDBJ databases">
        <title>Genome assembly of Pristionchus species.</title>
        <authorList>
            <person name="Yoshida K."/>
            <person name="Sommer R.J."/>
        </authorList>
    </citation>
    <scope>NUCLEOTIDE SEQUENCE</scope>
    <source>
        <strain evidence="1">RS0144</strain>
    </source>
</reference>
<protein>
    <submittedName>
        <fullName evidence="1">Uncharacterized protein</fullName>
    </submittedName>
</protein>
<dbReference type="Proteomes" id="UP001432027">
    <property type="component" value="Unassembled WGS sequence"/>
</dbReference>
<proteinExistence type="predicted"/>
<evidence type="ECO:0000313" key="2">
    <source>
        <dbReference type="Proteomes" id="UP001432027"/>
    </source>
</evidence>
<gene>
    <name evidence="1" type="ORF">PENTCL1PPCAC_28205</name>
</gene>
<comment type="caution">
    <text evidence="1">The sequence shown here is derived from an EMBL/GenBank/DDBJ whole genome shotgun (WGS) entry which is preliminary data.</text>
</comment>
<name>A0AAV5UG89_9BILA</name>
<accession>A0AAV5UG89</accession>